<evidence type="ECO:0000256" key="1">
    <source>
        <dbReference type="ARBA" id="ARBA00022801"/>
    </source>
</evidence>
<sequence>MQTTISNHEGWTDASPKEVGYNPKTLDRLDAHYMDLISKGTIQAASYMLSRKGKIFANRSLGKLLPDENSPDLEPDSLRKVYSITKAFTAVAVLQLIDRGKLALHQSVSSILPEFNTDMHRGITIFHLLTHTSGLQGDPGFHMEPYSLPWYEWAVREMKTQNSGIGWITMLLAGPVHNKPGKEWIYNSSGFVLLGEVIAKVSGKSYDEYIRDEITQPLGMNRTFMQVPEEFRSQVCCTNEWELEQVLNPKAVDADFPPRAGNGLYSTLEDLTRFGQMMLNGGEAGGSRIISTRAVGLHTTNQLSGVVNNGWGGRQTDYQFGLGWSLDHFDLCSKGTFSHEGYGPSGLYVDPAEELIFTFFVPSAKGFRNESVVTPRAIAWSGLL</sequence>
<dbReference type="InterPro" id="IPR012338">
    <property type="entry name" value="Beta-lactam/transpept-like"/>
</dbReference>
<protein>
    <submittedName>
        <fullName evidence="3">Serine hydrolase</fullName>
    </submittedName>
</protein>
<dbReference type="AlphaFoldDB" id="A0A917HB84"/>
<dbReference type="Gene3D" id="3.40.710.10">
    <property type="entry name" value="DD-peptidase/beta-lactamase superfamily"/>
    <property type="match status" value="1"/>
</dbReference>
<gene>
    <name evidence="3" type="ORF">GCM10010918_32630</name>
</gene>
<dbReference type="EMBL" id="BMHY01000005">
    <property type="protein sequence ID" value="GGG74020.1"/>
    <property type="molecule type" value="Genomic_DNA"/>
</dbReference>
<evidence type="ECO:0000313" key="4">
    <source>
        <dbReference type="Proteomes" id="UP000600247"/>
    </source>
</evidence>
<keyword evidence="1 3" id="KW-0378">Hydrolase</keyword>
<feature type="domain" description="Beta-lactamase-related" evidence="2">
    <location>
        <begin position="28"/>
        <end position="365"/>
    </location>
</feature>
<keyword evidence="4" id="KW-1185">Reference proteome</keyword>
<comment type="caution">
    <text evidence="3">The sequence shown here is derived from an EMBL/GenBank/DDBJ whole genome shotgun (WGS) entry which is preliminary data.</text>
</comment>
<dbReference type="RefSeq" id="WP_188890231.1">
    <property type="nucleotide sequence ID" value="NZ_BMHY01000005.1"/>
</dbReference>
<accession>A0A917HB84</accession>
<dbReference type="InterPro" id="IPR001466">
    <property type="entry name" value="Beta-lactam-related"/>
</dbReference>
<proteinExistence type="predicted"/>
<name>A0A917HB84_9BACL</name>
<dbReference type="GO" id="GO:0016787">
    <property type="term" value="F:hydrolase activity"/>
    <property type="evidence" value="ECO:0007669"/>
    <property type="project" value="UniProtKB-KW"/>
</dbReference>
<evidence type="ECO:0000259" key="2">
    <source>
        <dbReference type="Pfam" id="PF00144"/>
    </source>
</evidence>
<dbReference type="Proteomes" id="UP000600247">
    <property type="component" value="Unassembled WGS sequence"/>
</dbReference>
<dbReference type="SUPFAM" id="SSF56601">
    <property type="entry name" value="beta-lactamase/transpeptidase-like"/>
    <property type="match status" value="1"/>
</dbReference>
<evidence type="ECO:0000313" key="3">
    <source>
        <dbReference type="EMBL" id="GGG74020.1"/>
    </source>
</evidence>
<dbReference type="Pfam" id="PF00144">
    <property type="entry name" value="Beta-lactamase"/>
    <property type="match status" value="1"/>
</dbReference>
<organism evidence="3 4">
    <name type="scientific">Paenibacillus radicis</name>
    <name type="common">ex Gao et al. 2016</name>
    <dbReference type="NCBI Taxonomy" id="1737354"/>
    <lineage>
        <taxon>Bacteria</taxon>
        <taxon>Bacillati</taxon>
        <taxon>Bacillota</taxon>
        <taxon>Bacilli</taxon>
        <taxon>Bacillales</taxon>
        <taxon>Paenibacillaceae</taxon>
        <taxon>Paenibacillus</taxon>
    </lineage>
</organism>
<dbReference type="PANTHER" id="PTHR43283">
    <property type="entry name" value="BETA-LACTAMASE-RELATED"/>
    <property type="match status" value="1"/>
</dbReference>
<dbReference type="InterPro" id="IPR050789">
    <property type="entry name" value="Diverse_Enzym_Activities"/>
</dbReference>
<dbReference type="PANTHER" id="PTHR43283:SF11">
    <property type="entry name" value="BETA-LACTAMASE-RELATED DOMAIN-CONTAINING PROTEIN"/>
    <property type="match status" value="1"/>
</dbReference>
<reference evidence="3 4" key="1">
    <citation type="journal article" date="2014" name="Int. J. Syst. Evol. Microbiol.">
        <title>Complete genome sequence of Corynebacterium casei LMG S-19264T (=DSM 44701T), isolated from a smear-ripened cheese.</title>
        <authorList>
            <consortium name="US DOE Joint Genome Institute (JGI-PGF)"/>
            <person name="Walter F."/>
            <person name="Albersmeier A."/>
            <person name="Kalinowski J."/>
            <person name="Ruckert C."/>
        </authorList>
    </citation>
    <scope>NUCLEOTIDE SEQUENCE [LARGE SCALE GENOMIC DNA]</scope>
    <source>
        <strain evidence="3 4">CGMCC 1.15286</strain>
    </source>
</reference>